<dbReference type="InterPro" id="IPR029753">
    <property type="entry name" value="D-isomer_DH_CS"/>
</dbReference>
<dbReference type="InterPro" id="IPR006140">
    <property type="entry name" value="D-isomer_DH_NAD-bd"/>
</dbReference>
<dbReference type="RefSeq" id="WP_054690710.1">
    <property type="nucleotide sequence ID" value="NZ_AYZI01000009.1"/>
</dbReference>
<evidence type="ECO:0000256" key="1">
    <source>
        <dbReference type="ARBA" id="ARBA00005854"/>
    </source>
</evidence>
<sequence>MKPVIAIPKSLPATARQLLVDHATLVELTESTATALTEQAPQAVAAIWGLNPLTTADLESLPKLRLIARMGVGYDNLDVEALRQRGVAVTITPHANANTVAEATVAEIFDLMRHLTRNSMLMRQGDWLQAIPGSDLAGKTAGILGYGRIGKLVAQKLAALGMKILISTPHPATSTVGKFVDREQLFRTADVVTLHLPANPTTIGSIGSQELSWMKASSVLVNLARGPIVNQSALLTALQQQKIAGAALDVFTEQPLPLTSPLYQLPNVLLTPHLGGSTTEAIERMSGDAASEILRLLQQQPLRWSL</sequence>
<evidence type="ECO:0000256" key="4">
    <source>
        <dbReference type="RuleBase" id="RU003719"/>
    </source>
</evidence>
<reference evidence="7 8" key="1">
    <citation type="journal article" date="2015" name="Genome Announc.">
        <title>Expanding the biotechnology potential of lactobacilli through comparative genomics of 213 strains and associated genera.</title>
        <authorList>
            <person name="Sun Z."/>
            <person name="Harris H.M."/>
            <person name="McCann A."/>
            <person name="Guo C."/>
            <person name="Argimon S."/>
            <person name="Zhang W."/>
            <person name="Yang X."/>
            <person name="Jeffery I.B."/>
            <person name="Cooney J.C."/>
            <person name="Kagawa T.F."/>
            <person name="Liu W."/>
            <person name="Song Y."/>
            <person name="Salvetti E."/>
            <person name="Wrobel A."/>
            <person name="Rasinkangas P."/>
            <person name="Parkhill J."/>
            <person name="Rea M.C."/>
            <person name="O'Sullivan O."/>
            <person name="Ritari J."/>
            <person name="Douillard F.P."/>
            <person name="Paul Ross R."/>
            <person name="Yang R."/>
            <person name="Briner A.E."/>
            <person name="Felis G.E."/>
            <person name="de Vos W.M."/>
            <person name="Barrangou R."/>
            <person name="Klaenhammer T.R."/>
            <person name="Caufield P.W."/>
            <person name="Cui Y."/>
            <person name="Zhang H."/>
            <person name="O'Toole P.W."/>
        </authorList>
    </citation>
    <scope>NUCLEOTIDE SEQUENCE [LARGE SCALE GENOMIC DNA]</scope>
    <source>
        <strain evidence="7 8">DSM 22689</strain>
    </source>
</reference>
<dbReference type="PROSITE" id="PS00671">
    <property type="entry name" value="D_2_HYDROXYACID_DH_3"/>
    <property type="match status" value="1"/>
</dbReference>
<dbReference type="SUPFAM" id="SSF51735">
    <property type="entry name" value="NAD(P)-binding Rossmann-fold domains"/>
    <property type="match status" value="1"/>
</dbReference>
<accession>A0A0R2CFE0</accession>
<dbReference type="AlphaFoldDB" id="A0A0R2CFE0"/>
<dbReference type="PATRIC" id="fig|1423745.4.peg.1378"/>
<dbReference type="GO" id="GO:0016616">
    <property type="term" value="F:oxidoreductase activity, acting on the CH-OH group of donors, NAD or NADP as acceptor"/>
    <property type="evidence" value="ECO:0007669"/>
    <property type="project" value="InterPro"/>
</dbReference>
<comment type="similarity">
    <text evidence="1 4">Belongs to the D-isomer specific 2-hydroxyacid dehydrogenase family.</text>
</comment>
<dbReference type="CDD" id="cd12172">
    <property type="entry name" value="PGDH_like_2"/>
    <property type="match status" value="1"/>
</dbReference>
<dbReference type="PANTHER" id="PTHR42789">
    <property type="entry name" value="D-ISOMER SPECIFIC 2-HYDROXYACID DEHYDROGENASE FAMILY PROTEIN (AFU_ORTHOLOGUE AFUA_6G10090)"/>
    <property type="match status" value="1"/>
</dbReference>
<dbReference type="PANTHER" id="PTHR42789:SF1">
    <property type="entry name" value="D-ISOMER SPECIFIC 2-HYDROXYACID DEHYDROGENASE FAMILY PROTEIN (AFU_ORTHOLOGUE AFUA_6G10090)"/>
    <property type="match status" value="1"/>
</dbReference>
<evidence type="ECO:0000256" key="2">
    <source>
        <dbReference type="ARBA" id="ARBA00023002"/>
    </source>
</evidence>
<proteinExistence type="inferred from homology"/>
<evidence type="ECO:0000259" key="5">
    <source>
        <dbReference type="Pfam" id="PF00389"/>
    </source>
</evidence>
<evidence type="ECO:0000313" key="8">
    <source>
        <dbReference type="Proteomes" id="UP000051586"/>
    </source>
</evidence>
<gene>
    <name evidence="7" type="ORF">FC87_GL001310</name>
</gene>
<dbReference type="Gene3D" id="3.40.50.720">
    <property type="entry name" value="NAD(P)-binding Rossmann-like Domain"/>
    <property type="match status" value="2"/>
</dbReference>
<organism evidence="7 8">
    <name type="scientific">Fructilactobacillus florum DSM 22689 = JCM 16035</name>
    <dbReference type="NCBI Taxonomy" id="1423745"/>
    <lineage>
        <taxon>Bacteria</taxon>
        <taxon>Bacillati</taxon>
        <taxon>Bacillota</taxon>
        <taxon>Bacilli</taxon>
        <taxon>Lactobacillales</taxon>
        <taxon>Lactobacillaceae</taxon>
        <taxon>Fructilactobacillus</taxon>
    </lineage>
</organism>
<dbReference type="Proteomes" id="UP000051586">
    <property type="component" value="Unassembled WGS sequence"/>
</dbReference>
<feature type="domain" description="D-isomer specific 2-hydroxyacid dehydrogenase catalytic" evidence="5">
    <location>
        <begin position="9"/>
        <end position="303"/>
    </location>
</feature>
<dbReference type="GO" id="GO:0051287">
    <property type="term" value="F:NAD binding"/>
    <property type="evidence" value="ECO:0007669"/>
    <property type="project" value="InterPro"/>
</dbReference>
<dbReference type="InterPro" id="IPR006139">
    <property type="entry name" value="D-isomer_2_OHA_DH_cat_dom"/>
</dbReference>
<evidence type="ECO:0000256" key="3">
    <source>
        <dbReference type="ARBA" id="ARBA00023027"/>
    </source>
</evidence>
<keyword evidence="2 4" id="KW-0560">Oxidoreductase</keyword>
<dbReference type="InterPro" id="IPR050857">
    <property type="entry name" value="D-2-hydroxyacid_DH"/>
</dbReference>
<evidence type="ECO:0000313" key="7">
    <source>
        <dbReference type="EMBL" id="KRM90231.1"/>
    </source>
</evidence>
<dbReference type="EMBL" id="AYZI01000009">
    <property type="protein sequence ID" value="KRM90231.1"/>
    <property type="molecule type" value="Genomic_DNA"/>
</dbReference>
<dbReference type="InterPro" id="IPR036291">
    <property type="entry name" value="NAD(P)-bd_dom_sf"/>
</dbReference>
<comment type="caution">
    <text evidence="7">The sequence shown here is derived from an EMBL/GenBank/DDBJ whole genome shotgun (WGS) entry which is preliminary data.</text>
</comment>
<dbReference type="Pfam" id="PF00389">
    <property type="entry name" value="2-Hacid_dh"/>
    <property type="match status" value="1"/>
</dbReference>
<dbReference type="Pfam" id="PF02826">
    <property type="entry name" value="2-Hacid_dh_C"/>
    <property type="match status" value="1"/>
</dbReference>
<name>A0A0R2CFE0_9LACO</name>
<evidence type="ECO:0000259" key="6">
    <source>
        <dbReference type="Pfam" id="PF02826"/>
    </source>
</evidence>
<dbReference type="SUPFAM" id="SSF52283">
    <property type="entry name" value="Formate/glycerate dehydrogenase catalytic domain-like"/>
    <property type="match status" value="1"/>
</dbReference>
<dbReference type="STRING" id="1423745.GCA_001311215_01444"/>
<keyword evidence="3" id="KW-0520">NAD</keyword>
<feature type="domain" description="D-isomer specific 2-hydroxyacid dehydrogenase NAD-binding" evidence="6">
    <location>
        <begin position="106"/>
        <end position="275"/>
    </location>
</feature>
<protein>
    <submittedName>
        <fullName evidence="7">D-3-phosphoglycerate dehydrogenase</fullName>
    </submittedName>
</protein>